<proteinExistence type="predicted"/>
<keyword evidence="2" id="KW-1185">Reference proteome</keyword>
<reference evidence="1" key="1">
    <citation type="journal article" date="2014" name="Nucleic Acids Res.">
        <title>The evolutionary dynamics of variant antigen genes in Babesia reveal a history of genomic innovation underlying host-parasite interaction.</title>
        <authorList>
            <person name="Jackson A.P."/>
            <person name="Otto T.D."/>
            <person name="Darby A."/>
            <person name="Ramaprasad A."/>
            <person name="Xia D."/>
            <person name="Echaide I.E."/>
            <person name="Farber M."/>
            <person name="Gahlot S."/>
            <person name="Gamble J."/>
            <person name="Gupta D."/>
            <person name="Gupta Y."/>
            <person name="Jackson L."/>
            <person name="Malandrin L."/>
            <person name="Malas T.B."/>
            <person name="Moussa E."/>
            <person name="Nair M."/>
            <person name="Reid A.J."/>
            <person name="Sanders M."/>
            <person name="Sharma J."/>
            <person name="Tracey A."/>
            <person name="Quail M.A."/>
            <person name="Weir W."/>
            <person name="Wastling J.M."/>
            <person name="Hall N."/>
            <person name="Willadsen P."/>
            <person name="Lingelbach K."/>
            <person name="Shiels B."/>
            <person name="Tait A."/>
            <person name="Berriman M."/>
            <person name="Allred D.R."/>
            <person name="Pain A."/>
        </authorList>
    </citation>
    <scope>NUCLEOTIDE SEQUENCE</scope>
    <source>
        <strain evidence="1">1802A</strain>
    </source>
</reference>
<dbReference type="EMBL" id="JAHBMH010000044">
    <property type="protein sequence ID" value="KAK1936413.1"/>
    <property type="molecule type" value="Genomic_DNA"/>
</dbReference>
<dbReference type="AlphaFoldDB" id="A0AAD9LH27"/>
<organism evidence="1 2">
    <name type="scientific">Babesia divergens</name>
    <dbReference type="NCBI Taxonomy" id="32595"/>
    <lineage>
        <taxon>Eukaryota</taxon>
        <taxon>Sar</taxon>
        <taxon>Alveolata</taxon>
        <taxon>Apicomplexa</taxon>
        <taxon>Aconoidasida</taxon>
        <taxon>Piroplasmida</taxon>
        <taxon>Babesiidae</taxon>
        <taxon>Babesia</taxon>
    </lineage>
</organism>
<comment type="caution">
    <text evidence="1">The sequence shown here is derived from an EMBL/GenBank/DDBJ whole genome shotgun (WGS) entry which is preliminary data.</text>
</comment>
<protein>
    <submittedName>
        <fullName evidence="1">Variant erythrocyte surface antigen-1 family protein</fullName>
    </submittedName>
</protein>
<evidence type="ECO:0000313" key="1">
    <source>
        <dbReference type="EMBL" id="KAK1936413.1"/>
    </source>
</evidence>
<sequence length="1223" mass="133593">MASATAASELLRCPKNLKECIDWVLRATERDNGQDNIDKLKNALNVELSGFKDDSDALTQLVHGLCLFMGYPSCLCSLKANVDKSLKDISKKLKKDFEAVQSCASITTLNLNCSNCISKDILCKCCVISCIKDFPKQCPSNCPRLNDPSQKCLCKGTKEKCCKDLHEKLKASLSLLNLKADMEGLCQCPEDCCNDGVCTQKGSKGCKVCTPSSTSDYTVTGLGLLRPSPKRLAEKLNDFLGDSSKKSSGCTCKCGTSGSPPSCCCLACGDKDCSESCNEPCKSKGSPGCPCTKTPSDCPRKTFCEAIDGLRIACNARDRTCCSGGTQCHCQLPGSSSKACSGQGCCVVTVVTSTGPAYYHSLKCLLRRVVKFFTSFDSSKSECSKLCCELLCVRVHCWALGQIYNKGLKECKTCKENQGGNCPQGTQKSCCNGNFDNCKSPNCCVGCNDCSALKFRNAFNELRFAGPCGQELWRVFDDFLHYCCNVAQHFINRVKEKINAAKGKCQTCKQAGTSKKPCTCSGSPCLGCQEIRDNHKDIMAILRHGYVSSYDSSKASWPSLPSSSSGSKCCCGQDPSSCSKCSSSGCSSNPSSCDPKNCCDACPQRKAAKIFLGMLPCMYWGLKILYDRCKYGSDFPTWYGKNGQKILVPASILHAPDLKKFLDAWGFGSVLNPSLQAMVLPGLLENLFPSGSSVNFKNLFETSKKYFTSFSSRSLPSGSPSPSSKSNPPTTVRSMLLWLYGLRFQKHFSELVEICKSLCLPFGNSFNADAFCYYIHTCCSLLPVSVISAIEDSSSALSLISSSSDWKDFSYPEDPFELRETFCDFVRKLYIPLTFLYYQCERTPGQAGWQFCYFGRTCKTDGTFSSSSPCCPSASKGYLCTANSTPSVHSGHCKDGTGQSCLGFGSGTCSDSQTHNKPDKKTTSTGKACTPCSHPLMRFLTADPSCPFKIPSSFARLDFSQTPPAILEASQDFLTMGFTKEKLSSTAKSGSSLAPVLKFFCDTGFYPLARLTEFSIFVSIRPPSTLLELLTFFRELWFSNFLKALAEYASKEPGKPSGQNLKIALQNLFNHNSNSHSNDLFSLFGCDGQKKSGTNVTCGPYLFFIYNIDGVFDKNFLGLYLSWVCHLAENLKRELESFYKEAKGKFSCCMESSSKCKIVECLCALPFLYRHGFGFRNPGDLNCVYGNGQHAEDQEGCTKKSCKDFVSQLGEVLKKISPPQVTL</sequence>
<evidence type="ECO:0000313" key="2">
    <source>
        <dbReference type="Proteomes" id="UP001195914"/>
    </source>
</evidence>
<name>A0AAD9LH27_BABDI</name>
<gene>
    <name evidence="1" type="ORF">X943_003330</name>
</gene>
<dbReference type="Proteomes" id="UP001195914">
    <property type="component" value="Unassembled WGS sequence"/>
</dbReference>
<accession>A0AAD9LH27</accession>
<reference evidence="1" key="2">
    <citation type="submission" date="2021-05" db="EMBL/GenBank/DDBJ databases">
        <authorList>
            <person name="Pain A."/>
        </authorList>
    </citation>
    <scope>NUCLEOTIDE SEQUENCE</scope>
    <source>
        <strain evidence="1">1802A</strain>
    </source>
</reference>